<protein>
    <submittedName>
        <fullName evidence="2">Uncharacterized protein</fullName>
    </submittedName>
</protein>
<keyword evidence="3" id="KW-1185">Reference proteome</keyword>
<organism evidence="2 3">
    <name type="scientific">Caldibacillus debilis GB1</name>
    <dbReference type="NCBI Taxonomy" id="1339248"/>
    <lineage>
        <taxon>Bacteria</taxon>
        <taxon>Bacillati</taxon>
        <taxon>Bacillota</taxon>
        <taxon>Bacilli</taxon>
        <taxon>Bacillales</taxon>
        <taxon>Bacillaceae</taxon>
        <taxon>Caldibacillus</taxon>
    </lineage>
</organism>
<evidence type="ECO:0000256" key="1">
    <source>
        <dbReference type="SAM" id="Phobius"/>
    </source>
</evidence>
<name>A0A420VD50_9BACI</name>
<accession>A0A420VD50</accession>
<proteinExistence type="predicted"/>
<keyword evidence="1" id="KW-1133">Transmembrane helix</keyword>
<dbReference type="Proteomes" id="UP000286235">
    <property type="component" value="Unassembled WGS sequence"/>
</dbReference>
<dbReference type="AlphaFoldDB" id="A0A420VD50"/>
<keyword evidence="1" id="KW-0812">Transmembrane</keyword>
<dbReference type="EMBL" id="AZRV01000044">
    <property type="protein sequence ID" value="RKO61475.1"/>
    <property type="molecule type" value="Genomic_DNA"/>
</dbReference>
<sequence length="184" mass="20957">MRRRGISNLFFPDFYSSRNKNSLKTASLSRFWGVLYFWVCRYVFVLVSLTPYAGISSSPNAFKISENTSHQIGPLLSEMVRTWRIFSDALPMMAMQATHPSALSVPTNHSAISTIPCLYFFHSKTKAPGPTVITLFSAWPNRRKNGRSSFRFKNPSPNLSRHPLPCFGPAFPALPSSEWIFRRF</sequence>
<feature type="transmembrane region" description="Helical" evidence="1">
    <location>
        <begin position="34"/>
        <end position="55"/>
    </location>
</feature>
<reference evidence="2 3" key="1">
    <citation type="submission" date="2013-12" db="EMBL/GenBank/DDBJ databases">
        <title>Genome and proteome characterization of Caldibacillus debilis GB1 derived from a cellulolytic aero-tolerant co-culture.</title>
        <authorList>
            <person name="Wushke S.T."/>
            <person name="Zhang X."/>
            <person name="Fristensky B."/>
            <person name="Wilkins J.A."/>
            <person name="Levin D.B."/>
            <person name="Sparling R."/>
        </authorList>
    </citation>
    <scope>NUCLEOTIDE SEQUENCE [LARGE SCALE GENOMIC DNA]</scope>
    <source>
        <strain evidence="2 3">GB1</strain>
    </source>
</reference>
<comment type="caution">
    <text evidence="2">The sequence shown here is derived from an EMBL/GenBank/DDBJ whole genome shotgun (WGS) entry which is preliminary data.</text>
</comment>
<keyword evidence="1" id="KW-0472">Membrane</keyword>
<evidence type="ECO:0000313" key="3">
    <source>
        <dbReference type="Proteomes" id="UP000286235"/>
    </source>
</evidence>
<evidence type="ECO:0000313" key="2">
    <source>
        <dbReference type="EMBL" id="RKO61475.1"/>
    </source>
</evidence>
<gene>
    <name evidence="2" type="ORF">Cdeb_01424</name>
</gene>